<dbReference type="Gene3D" id="3.90.25.10">
    <property type="entry name" value="UDP-galactose 4-epimerase, domain 1"/>
    <property type="match status" value="1"/>
</dbReference>
<dbReference type="RefSeq" id="WP_091959222.1">
    <property type="nucleotide sequence ID" value="NZ_FMAI01000009.1"/>
</dbReference>
<evidence type="ECO:0000313" key="9">
    <source>
        <dbReference type="Proteomes" id="UP000199184"/>
    </source>
</evidence>
<dbReference type="PANTHER" id="PTHR10491">
    <property type="entry name" value="DTDP-4-DEHYDRORHAMNOSE REDUCTASE"/>
    <property type="match status" value="1"/>
</dbReference>
<dbReference type="Proteomes" id="UP000199184">
    <property type="component" value="Unassembled WGS sequence"/>
</dbReference>
<feature type="domain" description="RmlD-like substrate binding" evidence="7">
    <location>
        <begin position="1"/>
        <end position="294"/>
    </location>
</feature>
<dbReference type="Gene3D" id="3.40.50.720">
    <property type="entry name" value="NAD(P)-binding Rossmann-like Domain"/>
    <property type="match status" value="1"/>
</dbReference>
<evidence type="ECO:0000256" key="2">
    <source>
        <dbReference type="ARBA" id="ARBA00010944"/>
    </source>
</evidence>
<comment type="similarity">
    <text evidence="2 6">Belongs to the dTDP-4-dehydrorhamnose reductase family.</text>
</comment>
<dbReference type="SUPFAM" id="SSF51735">
    <property type="entry name" value="NAD(P)-binding Rossmann-fold domains"/>
    <property type="match status" value="1"/>
</dbReference>
<evidence type="ECO:0000259" key="7">
    <source>
        <dbReference type="Pfam" id="PF04321"/>
    </source>
</evidence>
<dbReference type="NCBIfam" id="TIGR01214">
    <property type="entry name" value="rmlD"/>
    <property type="match status" value="1"/>
</dbReference>
<evidence type="ECO:0000313" key="8">
    <source>
        <dbReference type="EMBL" id="SCB42649.1"/>
    </source>
</evidence>
<dbReference type="PANTHER" id="PTHR10491:SF4">
    <property type="entry name" value="METHIONINE ADENOSYLTRANSFERASE 2 SUBUNIT BETA"/>
    <property type="match status" value="1"/>
</dbReference>
<accession>A0A1C3WRS8</accession>
<dbReference type="GO" id="GO:0008831">
    <property type="term" value="F:dTDP-4-dehydrorhamnose reductase activity"/>
    <property type="evidence" value="ECO:0007669"/>
    <property type="project" value="UniProtKB-EC"/>
</dbReference>
<dbReference type="AlphaFoldDB" id="A0A1C3WRS8"/>
<protein>
    <recommendedName>
        <fullName evidence="4 6">dTDP-4-dehydrorhamnose reductase</fullName>
        <ecNumber evidence="3 6">1.1.1.133</ecNumber>
    </recommendedName>
</protein>
<comment type="catalytic activity">
    <reaction evidence="5 6">
        <text>dTDP-beta-L-rhamnose + NADP(+) = dTDP-4-dehydro-beta-L-rhamnose + NADPH + H(+)</text>
        <dbReference type="Rhea" id="RHEA:21796"/>
        <dbReference type="ChEBI" id="CHEBI:15378"/>
        <dbReference type="ChEBI" id="CHEBI:57510"/>
        <dbReference type="ChEBI" id="CHEBI:57783"/>
        <dbReference type="ChEBI" id="CHEBI:58349"/>
        <dbReference type="ChEBI" id="CHEBI:62830"/>
        <dbReference type="EC" id="1.1.1.133"/>
    </reaction>
</comment>
<dbReference type="EC" id="1.1.1.133" evidence="3 6"/>
<dbReference type="GO" id="GO:0019305">
    <property type="term" value="P:dTDP-rhamnose biosynthetic process"/>
    <property type="evidence" value="ECO:0007669"/>
    <property type="project" value="UniProtKB-UniPathway"/>
</dbReference>
<comment type="function">
    <text evidence="6">Catalyzes the reduction of dTDP-6-deoxy-L-lyxo-4-hexulose to yield dTDP-L-rhamnose.</text>
</comment>
<sequence>MRVLLTGASGQVGSALLRLLRKKYTVIAPASREFDLSQPDTLADRLDSIKPDLVINPAAYNWVDQAEDESALAFLINGTAPAVLARWAAAQGVPIVHFSTDYVFDGSGGRPWQEDDPTGPLSLYGQSKLAGERAVREAGGAHLVVRTAWVYAAEGVNFMRTIIRLAKQHETLRVVSDQFGTPTTAGTVASTLVQILQQGEADLGKVFDRAMGLLHVTNSGWTAWHGFASAIVQGVRSRGVVLKATSIVPIASKDYPAKAKRPANSQLDLSRLKDVYSIEPPSWETALAEELDTFLALDRSTV</sequence>
<comment type="pathway">
    <text evidence="1 6">Carbohydrate biosynthesis; dTDP-L-rhamnose biosynthesis.</text>
</comment>
<dbReference type="InterPro" id="IPR036291">
    <property type="entry name" value="NAD(P)-bd_dom_sf"/>
</dbReference>
<dbReference type="InterPro" id="IPR029903">
    <property type="entry name" value="RmlD-like-bd"/>
</dbReference>
<dbReference type="UniPathway" id="UPA00124"/>
<dbReference type="EMBL" id="FMAI01000009">
    <property type="protein sequence ID" value="SCB42649.1"/>
    <property type="molecule type" value="Genomic_DNA"/>
</dbReference>
<evidence type="ECO:0000256" key="1">
    <source>
        <dbReference type="ARBA" id="ARBA00004781"/>
    </source>
</evidence>
<reference evidence="9" key="1">
    <citation type="submission" date="2016-08" db="EMBL/GenBank/DDBJ databases">
        <authorList>
            <person name="Varghese N."/>
            <person name="Submissions Spin"/>
        </authorList>
    </citation>
    <scope>NUCLEOTIDE SEQUENCE [LARGE SCALE GENOMIC DNA]</scope>
    <source>
        <strain evidence="9">ERR11</strain>
    </source>
</reference>
<evidence type="ECO:0000256" key="6">
    <source>
        <dbReference type="RuleBase" id="RU364082"/>
    </source>
</evidence>
<name>A0A1C3WRS8_9BRAD</name>
<gene>
    <name evidence="8" type="ORF">GA0061098_1009155</name>
</gene>
<organism evidence="8 9">
    <name type="scientific">Bradyrhizobium shewense</name>
    <dbReference type="NCBI Taxonomy" id="1761772"/>
    <lineage>
        <taxon>Bacteria</taxon>
        <taxon>Pseudomonadati</taxon>
        <taxon>Pseudomonadota</taxon>
        <taxon>Alphaproteobacteria</taxon>
        <taxon>Hyphomicrobiales</taxon>
        <taxon>Nitrobacteraceae</taxon>
        <taxon>Bradyrhizobium</taxon>
    </lineage>
</organism>
<dbReference type="CDD" id="cd05254">
    <property type="entry name" value="dTDP_HR_like_SDR_e"/>
    <property type="match status" value="1"/>
</dbReference>
<keyword evidence="9" id="KW-1185">Reference proteome</keyword>
<evidence type="ECO:0000256" key="4">
    <source>
        <dbReference type="ARBA" id="ARBA00017099"/>
    </source>
</evidence>
<dbReference type="InterPro" id="IPR005913">
    <property type="entry name" value="dTDP_dehydrorham_reduct"/>
</dbReference>
<keyword evidence="6" id="KW-0560">Oxidoreductase</keyword>
<dbReference type="GO" id="GO:0005829">
    <property type="term" value="C:cytosol"/>
    <property type="evidence" value="ECO:0007669"/>
    <property type="project" value="TreeGrafter"/>
</dbReference>
<evidence type="ECO:0000256" key="3">
    <source>
        <dbReference type="ARBA" id="ARBA00012929"/>
    </source>
</evidence>
<comment type="cofactor">
    <cofactor evidence="6">
        <name>Mg(2+)</name>
        <dbReference type="ChEBI" id="CHEBI:18420"/>
    </cofactor>
    <text evidence="6">Binds 1 Mg(2+) ion per monomer.</text>
</comment>
<proteinExistence type="inferred from homology"/>
<dbReference type="Pfam" id="PF04321">
    <property type="entry name" value="RmlD_sub_bind"/>
    <property type="match status" value="1"/>
</dbReference>
<evidence type="ECO:0000256" key="5">
    <source>
        <dbReference type="ARBA" id="ARBA00048200"/>
    </source>
</evidence>
<keyword evidence="6" id="KW-0521">NADP</keyword>